<dbReference type="AlphaFoldDB" id="A0A1V6PY24"/>
<dbReference type="EMBL" id="MDYN01000025">
    <property type="protein sequence ID" value="OQD81843.1"/>
    <property type="molecule type" value="Genomic_DNA"/>
</dbReference>
<evidence type="ECO:0000256" key="3">
    <source>
        <dbReference type="ARBA" id="ARBA00022448"/>
    </source>
</evidence>
<dbReference type="SUPFAM" id="SSF103473">
    <property type="entry name" value="MFS general substrate transporter"/>
    <property type="match status" value="1"/>
</dbReference>
<dbReference type="InterPro" id="IPR003663">
    <property type="entry name" value="Sugar/inositol_transpt"/>
</dbReference>
<feature type="transmembrane region" description="Helical" evidence="9">
    <location>
        <begin position="173"/>
        <end position="193"/>
    </location>
</feature>
<sequence length="532" mass="58192">MANIPEMVASSADSPGEIYDSINIPVKDAVKLYKKAILWSFAISLGPIMEGYDVILLGSFFGLDKFADKYGSPGIAGKRVISAAWQSGISCGMLAGCIVGLVLNSMLAERIGYKITLIGSLLMTCVFICMTFFAENIATIEAGAVLIGIPWGVFQTLPLTYIAEVIPICLRGYMATSINLCLVTGQLIASGVVRAFSTRTDEWSYRIPLGLQWAWPLPIIVFTIFAPESPWWLVRQGRVEDAKKSLRRLTSPTCGISIDIDREISIIQATNEQEIFLSNGAGLADCLKGVNIRRTEIAIVAWMIQTLCGFGLVSYAVVFLERAGLSQTNAFSFNIGIFGLGWLGTLGSWVLLEKIGRRTLYLAGLAGMFVLLIGIGVLGACTQGSGVSWAIGCLLLVLALVYDITIGPVCFAIVSEVPATRLKIMSMGIARSFYNLFFIITNILVPRMISAESWNWGAKAGFFWAGSCLILAIWTYERLPETAGRSFAEIDLLFEHQVPARDFAKTDISQFSFELENVQKANDFTEERVERV</sequence>
<dbReference type="NCBIfam" id="TIGR00879">
    <property type="entry name" value="SP"/>
    <property type="match status" value="1"/>
</dbReference>
<organism evidence="11 12">
    <name type="scientific">Penicillium antarcticum</name>
    <dbReference type="NCBI Taxonomy" id="416450"/>
    <lineage>
        <taxon>Eukaryota</taxon>
        <taxon>Fungi</taxon>
        <taxon>Dikarya</taxon>
        <taxon>Ascomycota</taxon>
        <taxon>Pezizomycotina</taxon>
        <taxon>Eurotiomycetes</taxon>
        <taxon>Eurotiomycetidae</taxon>
        <taxon>Eurotiales</taxon>
        <taxon>Aspergillaceae</taxon>
        <taxon>Penicillium</taxon>
    </lineage>
</organism>
<dbReference type="GO" id="GO:0016020">
    <property type="term" value="C:membrane"/>
    <property type="evidence" value="ECO:0007669"/>
    <property type="project" value="UniProtKB-SubCell"/>
</dbReference>
<evidence type="ECO:0000256" key="2">
    <source>
        <dbReference type="ARBA" id="ARBA00010992"/>
    </source>
</evidence>
<evidence type="ECO:0000313" key="11">
    <source>
        <dbReference type="EMBL" id="OQD81843.1"/>
    </source>
</evidence>
<comment type="similarity">
    <text evidence="2 8">Belongs to the major facilitator superfamily. Sugar transporter (TC 2.A.1.1) family.</text>
</comment>
<evidence type="ECO:0000256" key="8">
    <source>
        <dbReference type="RuleBase" id="RU003346"/>
    </source>
</evidence>
<accession>A0A1V6PY24</accession>
<evidence type="ECO:0000256" key="9">
    <source>
        <dbReference type="SAM" id="Phobius"/>
    </source>
</evidence>
<evidence type="ECO:0000259" key="10">
    <source>
        <dbReference type="PROSITE" id="PS50850"/>
    </source>
</evidence>
<feature type="transmembrane region" description="Helical" evidence="9">
    <location>
        <begin position="297"/>
        <end position="318"/>
    </location>
</feature>
<evidence type="ECO:0000313" key="12">
    <source>
        <dbReference type="Proteomes" id="UP000191672"/>
    </source>
</evidence>
<feature type="transmembrane region" description="Helical" evidence="9">
    <location>
        <begin position="330"/>
        <end position="352"/>
    </location>
</feature>
<keyword evidence="4 9" id="KW-0812">Transmembrane</keyword>
<feature type="transmembrane region" description="Helical" evidence="9">
    <location>
        <begin position="115"/>
        <end position="134"/>
    </location>
</feature>
<reference evidence="12" key="1">
    <citation type="journal article" date="2017" name="Nat. Microbiol.">
        <title>Global analysis of biosynthetic gene clusters reveals vast potential of secondary metabolite production in Penicillium species.</title>
        <authorList>
            <person name="Nielsen J.C."/>
            <person name="Grijseels S."/>
            <person name="Prigent S."/>
            <person name="Ji B."/>
            <person name="Dainat J."/>
            <person name="Nielsen K.F."/>
            <person name="Frisvad J.C."/>
            <person name="Workman M."/>
            <person name="Nielsen J."/>
        </authorList>
    </citation>
    <scope>NUCLEOTIDE SEQUENCE [LARGE SCALE GENOMIC DNA]</scope>
    <source>
        <strain evidence="12">IBT 31811</strain>
    </source>
</reference>
<evidence type="ECO:0000256" key="6">
    <source>
        <dbReference type="ARBA" id="ARBA00023136"/>
    </source>
</evidence>
<keyword evidence="5 9" id="KW-1133">Transmembrane helix</keyword>
<dbReference type="PROSITE" id="PS00217">
    <property type="entry name" value="SUGAR_TRANSPORT_2"/>
    <property type="match status" value="1"/>
</dbReference>
<dbReference type="GO" id="GO:0000023">
    <property type="term" value="P:maltose metabolic process"/>
    <property type="evidence" value="ECO:0007669"/>
    <property type="project" value="UniProtKB-KW"/>
</dbReference>
<feature type="transmembrane region" description="Helical" evidence="9">
    <location>
        <begin position="433"/>
        <end position="450"/>
    </location>
</feature>
<comment type="caution">
    <text evidence="11">The sequence shown here is derived from an EMBL/GenBank/DDBJ whole genome shotgun (WGS) entry which is preliminary data.</text>
</comment>
<keyword evidence="3 8" id="KW-0813">Transport</keyword>
<dbReference type="InterPro" id="IPR020846">
    <property type="entry name" value="MFS_dom"/>
</dbReference>
<dbReference type="InterPro" id="IPR036259">
    <property type="entry name" value="MFS_trans_sf"/>
</dbReference>
<keyword evidence="6 9" id="KW-0472">Membrane</keyword>
<dbReference type="Pfam" id="PF00083">
    <property type="entry name" value="Sugar_tr"/>
    <property type="match status" value="1"/>
</dbReference>
<dbReference type="InterPro" id="IPR005829">
    <property type="entry name" value="Sugar_transporter_CS"/>
</dbReference>
<evidence type="ECO:0000256" key="7">
    <source>
        <dbReference type="ARBA" id="ARBA00026248"/>
    </source>
</evidence>
<name>A0A1V6PY24_9EURO</name>
<dbReference type="GO" id="GO:0005351">
    <property type="term" value="F:carbohydrate:proton symporter activity"/>
    <property type="evidence" value="ECO:0007669"/>
    <property type="project" value="TreeGrafter"/>
</dbReference>
<proteinExistence type="inferred from homology"/>
<dbReference type="Proteomes" id="UP000191672">
    <property type="component" value="Unassembled WGS sequence"/>
</dbReference>
<evidence type="ECO:0000256" key="5">
    <source>
        <dbReference type="ARBA" id="ARBA00022989"/>
    </source>
</evidence>
<comment type="subcellular location">
    <subcellularLocation>
        <location evidence="1">Membrane</location>
        <topology evidence="1">Multi-pass membrane protein</topology>
    </subcellularLocation>
</comment>
<dbReference type="FunFam" id="1.20.1250.20:FF:000078">
    <property type="entry name" value="MFS maltose transporter, putative"/>
    <property type="match status" value="1"/>
</dbReference>
<keyword evidence="7" id="KW-0462">Maltose metabolism</keyword>
<dbReference type="InterPro" id="IPR050360">
    <property type="entry name" value="MFS_Sugar_Transporters"/>
</dbReference>
<evidence type="ECO:0000256" key="1">
    <source>
        <dbReference type="ARBA" id="ARBA00004141"/>
    </source>
</evidence>
<protein>
    <recommendedName>
        <fullName evidence="10">Major facilitator superfamily (MFS) profile domain-containing protein</fullName>
    </recommendedName>
</protein>
<feature type="transmembrane region" description="Helical" evidence="9">
    <location>
        <begin position="386"/>
        <end position="413"/>
    </location>
</feature>
<feature type="domain" description="Major facilitator superfamily (MFS) profile" evidence="10">
    <location>
        <begin position="39"/>
        <end position="483"/>
    </location>
</feature>
<dbReference type="InterPro" id="IPR005828">
    <property type="entry name" value="MFS_sugar_transport-like"/>
</dbReference>
<feature type="transmembrane region" description="Helical" evidence="9">
    <location>
        <begin position="213"/>
        <end position="234"/>
    </location>
</feature>
<dbReference type="PANTHER" id="PTHR48022">
    <property type="entry name" value="PLASTIDIC GLUCOSE TRANSPORTER 4"/>
    <property type="match status" value="1"/>
</dbReference>
<feature type="transmembrane region" description="Helical" evidence="9">
    <location>
        <begin position="140"/>
        <end position="161"/>
    </location>
</feature>
<dbReference type="PROSITE" id="PS50850">
    <property type="entry name" value="MFS"/>
    <property type="match status" value="1"/>
</dbReference>
<feature type="transmembrane region" description="Helical" evidence="9">
    <location>
        <begin position="37"/>
        <end position="63"/>
    </location>
</feature>
<feature type="transmembrane region" description="Helical" evidence="9">
    <location>
        <begin position="359"/>
        <end position="380"/>
    </location>
</feature>
<feature type="transmembrane region" description="Helical" evidence="9">
    <location>
        <begin position="83"/>
        <end position="103"/>
    </location>
</feature>
<keyword evidence="12" id="KW-1185">Reference proteome</keyword>
<feature type="transmembrane region" description="Helical" evidence="9">
    <location>
        <begin position="456"/>
        <end position="476"/>
    </location>
</feature>
<dbReference type="Gene3D" id="1.20.1250.20">
    <property type="entry name" value="MFS general substrate transporter like domains"/>
    <property type="match status" value="1"/>
</dbReference>
<gene>
    <name evidence="11" type="ORF">PENANT_c025G07540</name>
</gene>
<dbReference type="PANTHER" id="PTHR48022:SF5">
    <property type="entry name" value="ALPHA-GLUCOSIDES PERMEASE MPH2-RELATED"/>
    <property type="match status" value="1"/>
</dbReference>
<evidence type="ECO:0000256" key="4">
    <source>
        <dbReference type="ARBA" id="ARBA00022692"/>
    </source>
</evidence>